<name>A0A382CJ70_9ZZZZ</name>
<organism evidence="2">
    <name type="scientific">marine metagenome</name>
    <dbReference type="NCBI Taxonomy" id="408172"/>
    <lineage>
        <taxon>unclassified sequences</taxon>
        <taxon>metagenomes</taxon>
        <taxon>ecological metagenomes</taxon>
    </lineage>
</organism>
<evidence type="ECO:0000313" key="2">
    <source>
        <dbReference type="EMBL" id="SVB25681.1"/>
    </source>
</evidence>
<proteinExistence type="predicted"/>
<sequence>MADFINMKKLNPYDFMHDFLAMPNSIRYPPGSNIPKGLINTSKLKEKLSSDNAVLGPKLENFAEMYRQMAASLLNMSVDKLIPPGHPLYSKDHSLTLLKEENEKILKENVELKKKLKNQDSKSNI</sequence>
<gene>
    <name evidence="2" type="ORF">METZ01_LOCUS178535</name>
</gene>
<accession>A0A382CJ70</accession>
<feature type="coiled-coil region" evidence="1">
    <location>
        <begin position="95"/>
        <end position="122"/>
    </location>
</feature>
<evidence type="ECO:0000256" key="1">
    <source>
        <dbReference type="SAM" id="Coils"/>
    </source>
</evidence>
<reference evidence="2" key="1">
    <citation type="submission" date="2018-05" db="EMBL/GenBank/DDBJ databases">
        <authorList>
            <person name="Lanie J.A."/>
            <person name="Ng W.-L."/>
            <person name="Kazmierczak K.M."/>
            <person name="Andrzejewski T.M."/>
            <person name="Davidsen T.M."/>
            <person name="Wayne K.J."/>
            <person name="Tettelin H."/>
            <person name="Glass J.I."/>
            <person name="Rusch D."/>
            <person name="Podicherti R."/>
            <person name="Tsui H.-C.T."/>
            <person name="Winkler M.E."/>
        </authorList>
    </citation>
    <scope>NUCLEOTIDE SEQUENCE</scope>
</reference>
<dbReference type="EMBL" id="UINC01034596">
    <property type="protein sequence ID" value="SVB25681.1"/>
    <property type="molecule type" value="Genomic_DNA"/>
</dbReference>
<protein>
    <submittedName>
        <fullName evidence="2">Uncharacterized protein</fullName>
    </submittedName>
</protein>
<dbReference type="AlphaFoldDB" id="A0A382CJ70"/>
<keyword evidence="1" id="KW-0175">Coiled coil</keyword>